<keyword evidence="2" id="KW-1185">Reference proteome</keyword>
<dbReference type="AlphaFoldDB" id="A0A3E1QCX8"/>
<dbReference type="RefSeq" id="WP_117159065.1">
    <property type="nucleotide sequence ID" value="NZ_QVID01000001.1"/>
</dbReference>
<gene>
    <name evidence="1" type="ORF">DZ858_08145</name>
</gene>
<dbReference type="Pfam" id="PF08907">
    <property type="entry name" value="DUF1853"/>
    <property type="match status" value="1"/>
</dbReference>
<name>A0A3E1QCX8_9FLAO</name>
<accession>A0A3E1QCX8</accession>
<sequence length="223" mass="26066">MLGKQAEVCFEFLLKHSKRYQLHAANIQIQGETQTLGELDYLVFDSKTNKTLHIELACKFYLFDDSLGPKYTAKWIGPNRKDTLQEKLDKVKEKQFPLLYASETAVALKELQLNIAEIEQQVCIKSFLFLPKYFNKEQLPEYYQECVVGTYLPFSEFDTEESSDAQFAIPDKKQWLLSPESLTDWFSFSEAKERVSSLIAKKKSPLVYKKQKGIVEKFFVVWW</sequence>
<protein>
    <submittedName>
        <fullName evidence="1">DUF1853 family protein</fullName>
    </submittedName>
</protein>
<dbReference type="Proteomes" id="UP000261082">
    <property type="component" value="Unassembled WGS sequence"/>
</dbReference>
<evidence type="ECO:0000313" key="2">
    <source>
        <dbReference type="Proteomes" id="UP000261082"/>
    </source>
</evidence>
<dbReference type="OrthoDB" id="1466769at2"/>
<dbReference type="InterPro" id="IPR015003">
    <property type="entry name" value="DUF1853"/>
</dbReference>
<organism evidence="1 2">
    <name type="scientific">Marixanthomonas ophiurae</name>
    <dbReference type="NCBI Taxonomy" id="387659"/>
    <lineage>
        <taxon>Bacteria</taxon>
        <taxon>Pseudomonadati</taxon>
        <taxon>Bacteroidota</taxon>
        <taxon>Flavobacteriia</taxon>
        <taxon>Flavobacteriales</taxon>
        <taxon>Flavobacteriaceae</taxon>
        <taxon>Marixanthomonas</taxon>
    </lineage>
</organism>
<dbReference type="EMBL" id="QVID01000001">
    <property type="protein sequence ID" value="RFN60005.1"/>
    <property type="molecule type" value="Genomic_DNA"/>
</dbReference>
<evidence type="ECO:0000313" key="1">
    <source>
        <dbReference type="EMBL" id="RFN60005.1"/>
    </source>
</evidence>
<proteinExistence type="predicted"/>
<reference evidence="1 2" key="1">
    <citation type="journal article" date="2007" name="Int. J. Syst. Evol. Microbiol.">
        <title>Marixanthomonas ophiurae gen. nov., sp. nov., a marine bacterium of the family Flavobacteriaceae isolated from a deep-sea brittle star.</title>
        <authorList>
            <person name="Romanenko L.A."/>
            <person name="Uchino M."/>
            <person name="Frolova G.M."/>
            <person name="Mikhailov V.V."/>
        </authorList>
    </citation>
    <scope>NUCLEOTIDE SEQUENCE [LARGE SCALE GENOMIC DNA]</scope>
    <source>
        <strain evidence="1 2">KMM 3046</strain>
    </source>
</reference>
<comment type="caution">
    <text evidence="1">The sequence shown here is derived from an EMBL/GenBank/DDBJ whole genome shotgun (WGS) entry which is preliminary data.</text>
</comment>